<dbReference type="PROSITE" id="PS50262">
    <property type="entry name" value="G_PROTEIN_RECEP_F1_2"/>
    <property type="match status" value="1"/>
</dbReference>
<reference evidence="11" key="2">
    <citation type="journal article" date="2016" name="Sci. Rep.">
        <title>Dictyocaulus viviparus genome, variome and transcriptome elucidate lungworm biology and support future intervention.</title>
        <authorList>
            <person name="McNulty S.N."/>
            <person name="Strube C."/>
            <person name="Rosa B.A."/>
            <person name="Martin J.C."/>
            <person name="Tyagi R."/>
            <person name="Choi Y.J."/>
            <person name="Wang Q."/>
            <person name="Hallsworth Pepin K."/>
            <person name="Zhang X."/>
            <person name="Ozersky P."/>
            <person name="Wilson R.K."/>
            <person name="Sternberg P.W."/>
            <person name="Gasser R.B."/>
            <person name="Mitreva M."/>
        </authorList>
    </citation>
    <scope>NUCLEOTIDE SEQUENCE [LARGE SCALE GENOMIC DNA]</scope>
    <source>
        <strain evidence="11">HannoverDv2000</strain>
    </source>
</reference>
<keyword evidence="11" id="KW-1185">Reference proteome</keyword>
<keyword evidence="4" id="KW-0297">G-protein coupled receptor</keyword>
<dbReference type="InterPro" id="IPR000276">
    <property type="entry name" value="GPCR_Rhodpsn"/>
</dbReference>
<evidence type="ECO:0000259" key="9">
    <source>
        <dbReference type="PROSITE" id="PS50262"/>
    </source>
</evidence>
<evidence type="ECO:0000256" key="7">
    <source>
        <dbReference type="ARBA" id="ARBA00023224"/>
    </source>
</evidence>
<keyword evidence="6" id="KW-0675">Receptor</keyword>
<keyword evidence="2 8" id="KW-0812">Transmembrane</keyword>
<evidence type="ECO:0000256" key="5">
    <source>
        <dbReference type="ARBA" id="ARBA00023136"/>
    </source>
</evidence>
<evidence type="ECO:0000256" key="1">
    <source>
        <dbReference type="ARBA" id="ARBA00004141"/>
    </source>
</evidence>
<evidence type="ECO:0000256" key="3">
    <source>
        <dbReference type="ARBA" id="ARBA00022989"/>
    </source>
</evidence>
<evidence type="ECO:0000256" key="8">
    <source>
        <dbReference type="SAM" id="Phobius"/>
    </source>
</evidence>
<dbReference type="PANTHER" id="PTHR24238:SF57">
    <property type="entry name" value="G-PROTEIN COUPLED RECEPTOR 83"/>
    <property type="match status" value="1"/>
</dbReference>
<keyword evidence="3 8" id="KW-1133">Transmembrane helix</keyword>
<evidence type="ECO:0000256" key="2">
    <source>
        <dbReference type="ARBA" id="ARBA00022692"/>
    </source>
</evidence>
<dbReference type="PANTHER" id="PTHR24238">
    <property type="entry name" value="G-PROTEIN COUPLED RECEPTOR"/>
    <property type="match status" value="1"/>
</dbReference>
<evidence type="ECO:0000256" key="6">
    <source>
        <dbReference type="ARBA" id="ARBA00023170"/>
    </source>
</evidence>
<accession>A0A0D8XKB6</accession>
<dbReference type="InterPro" id="IPR017452">
    <property type="entry name" value="GPCR_Rhodpsn_7TM"/>
</dbReference>
<dbReference type="GO" id="GO:0005886">
    <property type="term" value="C:plasma membrane"/>
    <property type="evidence" value="ECO:0007669"/>
    <property type="project" value="TreeGrafter"/>
</dbReference>
<comment type="subcellular location">
    <subcellularLocation>
        <location evidence="1">Membrane</location>
        <topology evidence="1">Multi-pass membrane protein</topology>
    </subcellularLocation>
</comment>
<dbReference type="OrthoDB" id="9445642at2759"/>
<protein>
    <recommendedName>
        <fullName evidence="9">G-protein coupled receptors family 1 profile domain-containing protein</fullName>
    </recommendedName>
</protein>
<reference evidence="10 11" key="1">
    <citation type="submission" date="2013-11" db="EMBL/GenBank/DDBJ databases">
        <title>Draft genome of the bovine lungworm Dictyocaulus viviparus.</title>
        <authorList>
            <person name="Mitreva M."/>
        </authorList>
    </citation>
    <scope>NUCLEOTIDE SEQUENCE [LARGE SCALE GENOMIC DNA]</scope>
    <source>
        <strain evidence="10 11">HannoverDv2000</strain>
    </source>
</reference>
<dbReference type="GO" id="GO:0008188">
    <property type="term" value="F:neuropeptide receptor activity"/>
    <property type="evidence" value="ECO:0007669"/>
    <property type="project" value="TreeGrafter"/>
</dbReference>
<dbReference type="Pfam" id="PF00001">
    <property type="entry name" value="7tm_1"/>
    <property type="match status" value="1"/>
</dbReference>
<dbReference type="AlphaFoldDB" id="A0A0D8XKB6"/>
<dbReference type="Gene3D" id="1.20.1070.10">
    <property type="entry name" value="Rhodopsin 7-helix transmembrane proteins"/>
    <property type="match status" value="1"/>
</dbReference>
<proteinExistence type="predicted"/>
<evidence type="ECO:0000313" key="10">
    <source>
        <dbReference type="EMBL" id="KJH45063.1"/>
    </source>
</evidence>
<keyword evidence="5 8" id="KW-0472">Membrane</keyword>
<dbReference type="STRING" id="29172.A0A0D8XKB6"/>
<sequence>MYLEQQLKPYEWFLPKSLCQIVPYTETVSLSVSVFTLTASAVHEFRTVFFSKNRRLGNRSVRSFVVIIWVIAVVVSLPHGLFHKVYDIQDGNLIISQVFARGEANIEKLSSVDVFARGEANMEKLSSVDGMFEWKTHKPHGTWELSCRCLYRKPLILYTTPHFSASSTDFMSCDTTSKM</sequence>
<dbReference type="Proteomes" id="UP000053766">
    <property type="component" value="Unassembled WGS sequence"/>
</dbReference>
<evidence type="ECO:0000256" key="4">
    <source>
        <dbReference type="ARBA" id="ARBA00023040"/>
    </source>
</evidence>
<name>A0A0D8XKB6_DICVI</name>
<evidence type="ECO:0000313" key="11">
    <source>
        <dbReference type="Proteomes" id="UP000053766"/>
    </source>
</evidence>
<feature type="transmembrane region" description="Helical" evidence="8">
    <location>
        <begin position="63"/>
        <end position="82"/>
    </location>
</feature>
<dbReference type="EMBL" id="KN716429">
    <property type="protein sequence ID" value="KJH45063.1"/>
    <property type="molecule type" value="Genomic_DNA"/>
</dbReference>
<keyword evidence="7" id="KW-0807">Transducer</keyword>
<dbReference type="SUPFAM" id="SSF81321">
    <property type="entry name" value="Family A G protein-coupled receptor-like"/>
    <property type="match status" value="1"/>
</dbReference>
<organism evidence="10 11">
    <name type="scientific">Dictyocaulus viviparus</name>
    <name type="common">Bovine lungworm</name>
    <dbReference type="NCBI Taxonomy" id="29172"/>
    <lineage>
        <taxon>Eukaryota</taxon>
        <taxon>Metazoa</taxon>
        <taxon>Ecdysozoa</taxon>
        <taxon>Nematoda</taxon>
        <taxon>Chromadorea</taxon>
        <taxon>Rhabditida</taxon>
        <taxon>Rhabditina</taxon>
        <taxon>Rhabditomorpha</taxon>
        <taxon>Strongyloidea</taxon>
        <taxon>Metastrongylidae</taxon>
        <taxon>Dictyocaulus</taxon>
    </lineage>
</organism>
<feature type="domain" description="G-protein coupled receptors family 1 profile" evidence="9">
    <location>
        <begin position="1"/>
        <end position="78"/>
    </location>
</feature>
<gene>
    <name evidence="10" type="ORF">DICVIV_08880</name>
</gene>
<feature type="transmembrane region" description="Helical" evidence="8">
    <location>
        <begin position="20"/>
        <end position="42"/>
    </location>
</feature>